<evidence type="ECO:0000313" key="2">
    <source>
        <dbReference type="Proteomes" id="UP001595847"/>
    </source>
</evidence>
<dbReference type="RefSeq" id="WP_378529367.1">
    <property type="nucleotide sequence ID" value="NZ_JBHSBH010000002.1"/>
</dbReference>
<evidence type="ECO:0000313" key="1">
    <source>
        <dbReference type="EMBL" id="MFC3994498.1"/>
    </source>
</evidence>
<proteinExistence type="predicted"/>
<accession>A0ABV8FHE5</accession>
<name>A0ABV8FHE5_9ACTN</name>
<protein>
    <submittedName>
        <fullName evidence="1">Uncharacterized protein</fullName>
    </submittedName>
</protein>
<organism evidence="1 2">
    <name type="scientific">Nocardiopsis sediminis</name>
    <dbReference type="NCBI Taxonomy" id="1778267"/>
    <lineage>
        <taxon>Bacteria</taxon>
        <taxon>Bacillati</taxon>
        <taxon>Actinomycetota</taxon>
        <taxon>Actinomycetes</taxon>
        <taxon>Streptosporangiales</taxon>
        <taxon>Nocardiopsidaceae</taxon>
        <taxon>Nocardiopsis</taxon>
    </lineage>
</organism>
<gene>
    <name evidence="1" type="ORF">ACFOVU_01115</name>
</gene>
<sequence>MERCESREAATTTCPTCGWPDSEVFEVVSRHMVSTGMMIYTRCPCGKLRARTITVP</sequence>
<comment type="caution">
    <text evidence="1">The sequence shown here is derived from an EMBL/GenBank/DDBJ whole genome shotgun (WGS) entry which is preliminary data.</text>
</comment>
<dbReference type="EMBL" id="JBHSBH010000002">
    <property type="protein sequence ID" value="MFC3994498.1"/>
    <property type="molecule type" value="Genomic_DNA"/>
</dbReference>
<dbReference type="Proteomes" id="UP001595847">
    <property type="component" value="Unassembled WGS sequence"/>
</dbReference>
<reference evidence="2" key="1">
    <citation type="journal article" date="2019" name="Int. J. Syst. Evol. Microbiol.">
        <title>The Global Catalogue of Microorganisms (GCM) 10K type strain sequencing project: providing services to taxonomists for standard genome sequencing and annotation.</title>
        <authorList>
            <consortium name="The Broad Institute Genomics Platform"/>
            <consortium name="The Broad Institute Genome Sequencing Center for Infectious Disease"/>
            <person name="Wu L."/>
            <person name="Ma J."/>
        </authorList>
    </citation>
    <scope>NUCLEOTIDE SEQUENCE [LARGE SCALE GENOMIC DNA]</scope>
    <source>
        <strain evidence="2">TBRC 1826</strain>
    </source>
</reference>
<keyword evidence="2" id="KW-1185">Reference proteome</keyword>